<evidence type="ECO:0000313" key="2">
    <source>
        <dbReference type="EMBL" id="MDL5031945.1"/>
    </source>
</evidence>
<sequence>MAQIKFQAPQSQSPEQRLGSSYDEPFELLGACHERVERSLQLLMRLCLHLKLQGVDGSARDAARDIRRYFDIAAPLHHEDEELHVFPVLEQSADERLQEACARLRDEHLRIHAQWQVLRTLLAQLDSTPEGPIPEGQRGVLSRAADAFVDLHQEHLRLENQLVFPCARQGLNAARQQAMGEEMASRRGLDLRQRR</sequence>
<dbReference type="EMBL" id="JASVDS010000002">
    <property type="protein sequence ID" value="MDL5031945.1"/>
    <property type="molecule type" value="Genomic_DNA"/>
</dbReference>
<evidence type="ECO:0000313" key="3">
    <source>
        <dbReference type="Proteomes" id="UP001238603"/>
    </source>
</evidence>
<dbReference type="CDD" id="cd12108">
    <property type="entry name" value="Hr-like"/>
    <property type="match status" value="1"/>
</dbReference>
<name>A0ABT7LID4_9BURK</name>
<gene>
    <name evidence="2" type="ORF">QRD43_08485</name>
</gene>
<reference evidence="2 3" key="1">
    <citation type="submission" date="2023-06" db="EMBL/GenBank/DDBJ databases">
        <title>Pelomonas sp. APW6 16S ribosomal RNA gene genome sequencing and assembly.</title>
        <authorList>
            <person name="Woo H."/>
        </authorList>
    </citation>
    <scope>NUCLEOTIDE SEQUENCE [LARGE SCALE GENOMIC DNA]</scope>
    <source>
        <strain evidence="2 3">APW6</strain>
    </source>
</reference>
<accession>A0ABT7LID4</accession>
<keyword evidence="3" id="KW-1185">Reference proteome</keyword>
<proteinExistence type="predicted"/>
<dbReference type="InterPro" id="IPR012312">
    <property type="entry name" value="Hemerythrin-like"/>
</dbReference>
<dbReference type="Gene3D" id="1.20.120.520">
    <property type="entry name" value="nmb1532 protein domain like"/>
    <property type="match status" value="1"/>
</dbReference>
<dbReference type="Pfam" id="PF01814">
    <property type="entry name" value="Hemerythrin"/>
    <property type="match status" value="1"/>
</dbReference>
<protein>
    <submittedName>
        <fullName evidence="2">Hemerythrin domain-containing protein</fullName>
    </submittedName>
</protein>
<feature type="domain" description="Hemerythrin-like" evidence="1">
    <location>
        <begin position="26"/>
        <end position="166"/>
    </location>
</feature>
<dbReference type="Proteomes" id="UP001238603">
    <property type="component" value="Unassembled WGS sequence"/>
</dbReference>
<dbReference type="RefSeq" id="WP_285982051.1">
    <property type="nucleotide sequence ID" value="NZ_JASVDS010000002.1"/>
</dbReference>
<organism evidence="2 3">
    <name type="scientific">Roseateles subflavus</name>
    <dbReference type="NCBI Taxonomy" id="3053353"/>
    <lineage>
        <taxon>Bacteria</taxon>
        <taxon>Pseudomonadati</taxon>
        <taxon>Pseudomonadota</taxon>
        <taxon>Betaproteobacteria</taxon>
        <taxon>Burkholderiales</taxon>
        <taxon>Sphaerotilaceae</taxon>
        <taxon>Roseateles</taxon>
    </lineage>
</organism>
<comment type="caution">
    <text evidence="2">The sequence shown here is derived from an EMBL/GenBank/DDBJ whole genome shotgun (WGS) entry which is preliminary data.</text>
</comment>
<evidence type="ECO:0000259" key="1">
    <source>
        <dbReference type="Pfam" id="PF01814"/>
    </source>
</evidence>